<dbReference type="Proteomes" id="UP000886885">
    <property type="component" value="Chromosome 2D"/>
</dbReference>
<gene>
    <name evidence="1" type="ORF">POTOM_011133</name>
</gene>
<reference evidence="1" key="1">
    <citation type="journal article" date="2020" name="bioRxiv">
        <title>Hybrid origin of Populus tomentosa Carr. identified through genome sequencing and phylogenomic analysis.</title>
        <authorList>
            <person name="An X."/>
            <person name="Gao K."/>
            <person name="Chen Z."/>
            <person name="Li J."/>
            <person name="Yang X."/>
            <person name="Yang X."/>
            <person name="Zhou J."/>
            <person name="Guo T."/>
            <person name="Zhao T."/>
            <person name="Huang S."/>
            <person name="Miao D."/>
            <person name="Khan W.U."/>
            <person name="Rao P."/>
            <person name="Ye M."/>
            <person name="Lei B."/>
            <person name="Liao W."/>
            <person name="Wang J."/>
            <person name="Ji L."/>
            <person name="Li Y."/>
            <person name="Guo B."/>
            <person name="Mustafa N.S."/>
            <person name="Li S."/>
            <person name="Yun Q."/>
            <person name="Keller S.R."/>
            <person name="Mao J."/>
            <person name="Zhang R."/>
            <person name="Strauss S.H."/>
        </authorList>
    </citation>
    <scope>NUCLEOTIDE SEQUENCE</scope>
    <source>
        <strain evidence="1">GM15</strain>
        <tissue evidence="1">Leaf</tissue>
    </source>
</reference>
<organism evidence="1 2">
    <name type="scientific">Populus tomentosa</name>
    <name type="common">Chinese white poplar</name>
    <dbReference type="NCBI Taxonomy" id="118781"/>
    <lineage>
        <taxon>Eukaryota</taxon>
        <taxon>Viridiplantae</taxon>
        <taxon>Streptophyta</taxon>
        <taxon>Embryophyta</taxon>
        <taxon>Tracheophyta</taxon>
        <taxon>Spermatophyta</taxon>
        <taxon>Magnoliopsida</taxon>
        <taxon>eudicotyledons</taxon>
        <taxon>Gunneridae</taxon>
        <taxon>Pentapetalae</taxon>
        <taxon>rosids</taxon>
        <taxon>fabids</taxon>
        <taxon>Malpighiales</taxon>
        <taxon>Salicaceae</taxon>
        <taxon>Saliceae</taxon>
        <taxon>Populus</taxon>
    </lineage>
</organism>
<evidence type="ECO:0000313" key="2">
    <source>
        <dbReference type="Proteomes" id="UP000886885"/>
    </source>
</evidence>
<dbReference type="AlphaFoldDB" id="A0A8X8AJ42"/>
<protein>
    <submittedName>
        <fullName evidence="1">Uncharacterized protein</fullName>
    </submittedName>
</protein>
<name>A0A8X8AJ42_POPTO</name>
<dbReference type="OrthoDB" id="1875751at2759"/>
<dbReference type="EMBL" id="JAAWWB010000004">
    <property type="protein sequence ID" value="KAG6785403.1"/>
    <property type="molecule type" value="Genomic_DNA"/>
</dbReference>
<accession>A0A8X8AJ42</accession>
<evidence type="ECO:0000313" key="1">
    <source>
        <dbReference type="EMBL" id="KAG6785403.1"/>
    </source>
</evidence>
<proteinExistence type="predicted"/>
<comment type="caution">
    <text evidence="1">The sequence shown here is derived from an EMBL/GenBank/DDBJ whole genome shotgun (WGS) entry which is preliminary data.</text>
</comment>
<keyword evidence="2" id="KW-1185">Reference proteome</keyword>
<sequence length="93" mass="11036">MTKTRNRLRNFLSHLLREAANGHKNFTDKIRQVAGQDPVRRKIFVHGLGWDTNAEALMNAFKPVIDPLHKHSSQFWSTRRGRVMWEQIWIRKS</sequence>